<proteinExistence type="predicted"/>
<protein>
    <recommendedName>
        <fullName evidence="3">C2H2-type domain-containing protein</fullName>
    </recommendedName>
</protein>
<dbReference type="Proteomes" id="UP001234880">
    <property type="component" value="Unassembled WGS sequence"/>
</dbReference>
<sequence length="179" mass="19387">MATTLTDPENRNRSAEEVAELAIAALDEIRSRTHRLAVVGQVRYEPQDPPQTVVLGPFSSRGIIDAPEKFRATVSGGTAARDAGQGLAWDSKTGRGRGRFMLAPAFLRPRDAWDFFRVGREDAADITAVVAGWAPPEIGPVCTCGLVGEIACHVCGASYERHCFRHESGADTHRCRRAA</sequence>
<evidence type="ECO:0000313" key="2">
    <source>
        <dbReference type="Proteomes" id="UP001234880"/>
    </source>
</evidence>
<dbReference type="RefSeq" id="WP_307110861.1">
    <property type="nucleotide sequence ID" value="NZ_JAURUE010000001.1"/>
</dbReference>
<keyword evidence="2" id="KW-1185">Reference proteome</keyword>
<evidence type="ECO:0008006" key="3">
    <source>
        <dbReference type="Google" id="ProtNLM"/>
    </source>
</evidence>
<reference evidence="1 2" key="1">
    <citation type="submission" date="2023-07" db="EMBL/GenBank/DDBJ databases">
        <title>Sequencing the genomes of 1000 actinobacteria strains.</title>
        <authorList>
            <person name="Klenk H.-P."/>
        </authorList>
    </citation>
    <scope>NUCLEOTIDE SEQUENCE [LARGE SCALE GENOMIC DNA]</scope>
    <source>
        <strain evidence="1 2">DSM 41600</strain>
    </source>
</reference>
<name>A0ABT9KT47_9ACTN</name>
<gene>
    <name evidence="1" type="ORF">JOF35_003852</name>
</gene>
<accession>A0ABT9KT47</accession>
<comment type="caution">
    <text evidence="1">The sequence shown here is derived from an EMBL/GenBank/DDBJ whole genome shotgun (WGS) entry which is preliminary data.</text>
</comment>
<dbReference type="EMBL" id="JAURUE010000001">
    <property type="protein sequence ID" value="MDP9611575.1"/>
    <property type="molecule type" value="Genomic_DNA"/>
</dbReference>
<organism evidence="1 2">
    <name type="scientific">Streptomyces demainii</name>
    <dbReference type="NCBI Taxonomy" id="588122"/>
    <lineage>
        <taxon>Bacteria</taxon>
        <taxon>Bacillati</taxon>
        <taxon>Actinomycetota</taxon>
        <taxon>Actinomycetes</taxon>
        <taxon>Kitasatosporales</taxon>
        <taxon>Streptomycetaceae</taxon>
        <taxon>Streptomyces</taxon>
    </lineage>
</organism>
<evidence type="ECO:0000313" key="1">
    <source>
        <dbReference type="EMBL" id="MDP9611575.1"/>
    </source>
</evidence>